<feature type="transmembrane region" description="Helical" evidence="1">
    <location>
        <begin position="84"/>
        <end position="104"/>
    </location>
</feature>
<name>A0ABW2LAC2_9BACT</name>
<reference evidence="3" key="1">
    <citation type="journal article" date="2019" name="Int. J. Syst. Evol. Microbiol.">
        <title>The Global Catalogue of Microorganisms (GCM) 10K type strain sequencing project: providing services to taxonomists for standard genome sequencing and annotation.</title>
        <authorList>
            <consortium name="The Broad Institute Genomics Platform"/>
            <consortium name="The Broad Institute Genome Sequencing Center for Infectious Disease"/>
            <person name="Wu L."/>
            <person name="Ma J."/>
        </authorList>
    </citation>
    <scope>NUCLEOTIDE SEQUENCE [LARGE SCALE GENOMIC DNA]</scope>
    <source>
        <strain evidence="3">CGMCC 4.1467</strain>
    </source>
</reference>
<accession>A0ABW2LAC2</accession>
<protein>
    <recommendedName>
        <fullName evidence="4">Zinc finger/thioredoxin putative domain-containing protein</fullName>
    </recommendedName>
</protein>
<sequence length="236" mass="26321">MASTDSLIELKCKNCGSQLSPEDISPQLAAARCKHCNALFAIPTAAPRGSEPLPRPKVPLPPGFEIHTAPNALQITRRWRSGMAWFLLFFTIFWNGFMIVWHTMALSSGMWHMSLFGIIHTAVGIGLAYTVAASFLNSTAIRCQPGSIQIEHGPLPWKGNLTLDTNGLQQLYVSEKINRGKNGSSTSYQLEAVLRDKRRKTLIKNLTDPDQALFIEQEIEELLKIRDRSVVGEYSR</sequence>
<organism evidence="2 3">
    <name type="scientific">Haloferula chungangensis</name>
    <dbReference type="NCBI Taxonomy" id="1048331"/>
    <lineage>
        <taxon>Bacteria</taxon>
        <taxon>Pseudomonadati</taxon>
        <taxon>Verrucomicrobiota</taxon>
        <taxon>Verrucomicrobiia</taxon>
        <taxon>Verrucomicrobiales</taxon>
        <taxon>Verrucomicrobiaceae</taxon>
        <taxon>Haloferula</taxon>
    </lineage>
</organism>
<keyword evidence="3" id="KW-1185">Reference proteome</keyword>
<dbReference type="Proteomes" id="UP001596472">
    <property type="component" value="Unassembled WGS sequence"/>
</dbReference>
<evidence type="ECO:0008006" key="4">
    <source>
        <dbReference type="Google" id="ProtNLM"/>
    </source>
</evidence>
<evidence type="ECO:0000313" key="2">
    <source>
        <dbReference type="EMBL" id="MFC7338308.1"/>
    </source>
</evidence>
<dbReference type="EMBL" id="JBHTBS010000007">
    <property type="protein sequence ID" value="MFC7338308.1"/>
    <property type="molecule type" value="Genomic_DNA"/>
</dbReference>
<dbReference type="RefSeq" id="WP_379713497.1">
    <property type="nucleotide sequence ID" value="NZ_JBHTBS010000007.1"/>
</dbReference>
<evidence type="ECO:0000256" key="1">
    <source>
        <dbReference type="SAM" id="Phobius"/>
    </source>
</evidence>
<keyword evidence="1" id="KW-0472">Membrane</keyword>
<keyword evidence="1" id="KW-0812">Transmembrane</keyword>
<feature type="transmembrane region" description="Helical" evidence="1">
    <location>
        <begin position="110"/>
        <end position="132"/>
    </location>
</feature>
<evidence type="ECO:0000313" key="3">
    <source>
        <dbReference type="Proteomes" id="UP001596472"/>
    </source>
</evidence>
<proteinExistence type="predicted"/>
<gene>
    <name evidence="2" type="ORF">ACFQY0_14025</name>
</gene>
<keyword evidence="1" id="KW-1133">Transmembrane helix</keyword>
<comment type="caution">
    <text evidence="2">The sequence shown here is derived from an EMBL/GenBank/DDBJ whole genome shotgun (WGS) entry which is preliminary data.</text>
</comment>